<protein>
    <submittedName>
        <fullName evidence="5">Transketolase, pyridine binding domain protein</fullName>
    </submittedName>
</protein>
<evidence type="ECO:0000259" key="4">
    <source>
        <dbReference type="SMART" id="SM00861"/>
    </source>
</evidence>
<gene>
    <name evidence="6" type="ORF">HMPREF0860_2066</name>
    <name evidence="5" type="ORF">HMPREF1325_0685</name>
</gene>
<dbReference type="PANTHER" id="PTHR43825">
    <property type="entry name" value="PYRUVATE DEHYDROGENASE E1 COMPONENT"/>
    <property type="match status" value="1"/>
</dbReference>
<comment type="cofactor">
    <cofactor evidence="1">
        <name>thiamine diphosphate</name>
        <dbReference type="ChEBI" id="CHEBI:58937"/>
    </cofactor>
</comment>
<comment type="caution">
    <text evidence="5">The sequence shown here is derived from an EMBL/GenBank/DDBJ whole genome shotgun (WGS) entry which is preliminary data.</text>
</comment>
<dbReference type="InterPro" id="IPR051157">
    <property type="entry name" value="PDH/Transketolase"/>
</dbReference>
<name>U2LG22_TRESO</name>
<proteinExistence type="inferred from homology"/>
<keyword evidence="8" id="KW-1185">Reference proteome</keyword>
<dbReference type="InterPro" id="IPR029061">
    <property type="entry name" value="THDP-binding"/>
</dbReference>
<dbReference type="AlphaFoldDB" id="U2LG22"/>
<sequence length="310" mass="33376">MSLAMREAFGKKLAELGDIYPEIVVLDADVSSSTKSNIFAGKYPERFFNCGVAEANMAGVAAGLATCGLRPVINAFSIFLALKATDQIRNDICYNNLPVIIAGSYGGLSDSYDGASHQSITDIAIMRALPNMQVIVPSDSKQAEQALEYALQQNGPVFIRLNRNAMPELPVEKNFGKKKVIKCTEGKDITIAANGITVSFATEAAEKLKKSGISAEVLAVPFVKPIDMKPIELSLQKTGKLLCVEEHVLAGGFTGAVCENLMKDHIVCDFDAIGIQNTFTETGDYIQLLDKYGISAGNIVKKAKKLCQNK</sequence>
<dbReference type="CDD" id="cd07033">
    <property type="entry name" value="TPP_PYR_DXS_TK_like"/>
    <property type="match status" value="1"/>
</dbReference>
<evidence type="ECO:0000313" key="5">
    <source>
        <dbReference type="EMBL" id="ERF59883.1"/>
    </source>
</evidence>
<evidence type="ECO:0000313" key="7">
    <source>
        <dbReference type="Proteomes" id="UP000016412"/>
    </source>
</evidence>
<feature type="domain" description="Transketolase-like pyrimidine-binding" evidence="4">
    <location>
        <begin position="3"/>
        <end position="168"/>
    </location>
</feature>
<dbReference type="Pfam" id="PF02779">
    <property type="entry name" value="Transket_pyr"/>
    <property type="match status" value="1"/>
</dbReference>
<evidence type="ECO:0000256" key="2">
    <source>
        <dbReference type="ARBA" id="ARBA00007131"/>
    </source>
</evidence>
<evidence type="ECO:0000313" key="6">
    <source>
        <dbReference type="EMBL" id="ERK03423.1"/>
    </source>
</evidence>
<dbReference type="Proteomes" id="UP000016646">
    <property type="component" value="Unassembled WGS sequence"/>
</dbReference>
<reference evidence="7 8" key="1">
    <citation type="submission" date="2013-08" db="EMBL/GenBank/DDBJ databases">
        <authorList>
            <person name="Durkin A.S."/>
            <person name="Haft D.R."/>
            <person name="McCorrison J."/>
            <person name="Torralba M."/>
            <person name="Gillis M."/>
            <person name="Haft D.H."/>
            <person name="Methe B."/>
            <person name="Sutton G."/>
            <person name="Nelson K.E."/>
        </authorList>
    </citation>
    <scope>NUCLEOTIDE SEQUENCE [LARGE SCALE GENOMIC DNA]</scope>
    <source>
        <strain evidence="6 8">ATCC 35536</strain>
        <strain evidence="5 7">VPI DR56BR1116</strain>
    </source>
</reference>
<comment type="similarity">
    <text evidence="2">Belongs to the transketolase family.</text>
</comment>
<dbReference type="PANTHER" id="PTHR43825:SF1">
    <property type="entry name" value="TRANSKETOLASE-LIKE PYRIMIDINE-BINDING DOMAIN-CONTAINING PROTEIN"/>
    <property type="match status" value="1"/>
</dbReference>
<evidence type="ECO:0000256" key="3">
    <source>
        <dbReference type="ARBA" id="ARBA00023052"/>
    </source>
</evidence>
<dbReference type="Pfam" id="PF02780">
    <property type="entry name" value="Transketolase_C"/>
    <property type="match status" value="1"/>
</dbReference>
<dbReference type="FunFam" id="3.40.50.970:FF:000129">
    <property type="entry name" value="Transketolase"/>
    <property type="match status" value="1"/>
</dbReference>
<dbReference type="EMBL" id="AUZJ01000055">
    <property type="protein sequence ID" value="ERF59883.1"/>
    <property type="molecule type" value="Genomic_DNA"/>
</dbReference>
<evidence type="ECO:0000313" key="8">
    <source>
        <dbReference type="Proteomes" id="UP000016646"/>
    </source>
</evidence>
<dbReference type="Proteomes" id="UP000016412">
    <property type="component" value="Unassembled WGS sequence"/>
</dbReference>
<dbReference type="Gene3D" id="3.40.50.970">
    <property type="match status" value="1"/>
</dbReference>
<dbReference type="InterPro" id="IPR009014">
    <property type="entry name" value="Transketo_C/PFOR_II"/>
</dbReference>
<dbReference type="RefSeq" id="WP_021331160.1">
    <property type="nucleotide sequence ID" value="NZ_AUZJ01000055.1"/>
</dbReference>
<dbReference type="OrthoDB" id="9803371at2"/>
<dbReference type="eggNOG" id="COG3958">
    <property type="taxonomic scope" value="Bacteria"/>
</dbReference>
<dbReference type="SMART" id="SM00861">
    <property type="entry name" value="Transket_pyr"/>
    <property type="match status" value="1"/>
</dbReference>
<dbReference type="InterPro" id="IPR005475">
    <property type="entry name" value="Transketolase-like_Pyr-bd"/>
</dbReference>
<dbReference type="InterPro" id="IPR033248">
    <property type="entry name" value="Transketolase_C"/>
</dbReference>
<dbReference type="STRING" id="1125725.HMPREF1325_0685"/>
<dbReference type="SUPFAM" id="SSF52518">
    <property type="entry name" value="Thiamin diphosphate-binding fold (THDP-binding)"/>
    <property type="match status" value="1"/>
</dbReference>
<evidence type="ECO:0000256" key="1">
    <source>
        <dbReference type="ARBA" id="ARBA00001964"/>
    </source>
</evidence>
<dbReference type="PATRIC" id="fig|1125725.3.peg.2177"/>
<organism evidence="5 7">
    <name type="scientific">Treponema socranskii subsp. socranskii VPI DR56BR1116 = ATCC 35536</name>
    <dbReference type="NCBI Taxonomy" id="1125725"/>
    <lineage>
        <taxon>Bacteria</taxon>
        <taxon>Pseudomonadati</taxon>
        <taxon>Spirochaetota</taxon>
        <taxon>Spirochaetia</taxon>
        <taxon>Spirochaetales</taxon>
        <taxon>Treponemataceae</taxon>
        <taxon>Treponema</taxon>
    </lineage>
</organism>
<dbReference type="Gene3D" id="3.40.50.920">
    <property type="match status" value="1"/>
</dbReference>
<dbReference type="EMBL" id="AVQI01000033">
    <property type="protein sequence ID" value="ERK03423.1"/>
    <property type="molecule type" value="Genomic_DNA"/>
</dbReference>
<accession>U2LG22</accession>
<dbReference type="SUPFAM" id="SSF52922">
    <property type="entry name" value="TK C-terminal domain-like"/>
    <property type="match status" value="1"/>
</dbReference>
<keyword evidence="3" id="KW-0786">Thiamine pyrophosphate</keyword>